<protein>
    <recommendedName>
        <fullName evidence="3">Ommochrome-binding protein-like</fullName>
    </recommendedName>
</protein>
<dbReference type="Gene3D" id="2.130.10.10">
    <property type="entry name" value="YVTN repeat-like/Quinoprotein amine dehydrogenase"/>
    <property type="match status" value="1"/>
</dbReference>
<proteinExistence type="evidence at transcript level"/>
<evidence type="ECO:0008006" key="3">
    <source>
        <dbReference type="Google" id="ProtNLM"/>
    </source>
</evidence>
<dbReference type="InterPro" id="IPR015943">
    <property type="entry name" value="WD40/YVTN_repeat-like_dom_sf"/>
</dbReference>
<evidence type="ECO:0000313" key="2">
    <source>
        <dbReference type="EMBL" id="ABK22491.1"/>
    </source>
</evidence>
<dbReference type="EMBL" id="EF083140">
    <property type="protein sequence ID" value="ABK22491.1"/>
    <property type="molecule type" value="mRNA"/>
</dbReference>
<accession>A9NPD0</accession>
<reference evidence="2" key="1">
    <citation type="journal article" date="2008" name="BMC Genomics">
        <title>A conifer genomics resource of 200,000 spruce (Picea spp.) ESTs and 6,464 high-quality, sequence-finished full-length cDNAs for Sitka spruce (Picea sitchensis).</title>
        <authorList>
            <person name="Ralph S.G."/>
            <person name="Chun H.J."/>
            <person name="Kolosova N."/>
            <person name="Cooper D."/>
            <person name="Oddy C."/>
            <person name="Ritland C.E."/>
            <person name="Kirkpatrick R."/>
            <person name="Moore R."/>
            <person name="Barber S."/>
            <person name="Holt R.A."/>
            <person name="Jones S.J."/>
            <person name="Marra M.A."/>
            <person name="Douglas C.J."/>
            <person name="Ritland K."/>
            <person name="Bohlmann J."/>
        </authorList>
    </citation>
    <scope>NUCLEOTIDE SEQUENCE</scope>
    <source>
        <tissue evidence="2">Green portion of the leader tissue</tissue>
    </source>
</reference>
<feature type="chain" id="PRO_5012067692" description="Ommochrome-binding protein-like" evidence="1">
    <location>
        <begin position="16"/>
        <end position="278"/>
    </location>
</feature>
<name>A9NPD0_PICSI</name>
<dbReference type="SUPFAM" id="SSF63829">
    <property type="entry name" value="Calcium-dependent phosphotriesterase"/>
    <property type="match status" value="1"/>
</dbReference>
<evidence type="ECO:0000256" key="1">
    <source>
        <dbReference type="SAM" id="SignalP"/>
    </source>
</evidence>
<dbReference type="AlphaFoldDB" id="A9NPD0"/>
<sequence>MKLVISLMLLAFSQARVIETDCDVVTIHNINHEKQVLLKNINGPYQMTIDYDTNTLFFSYTAEGETNDIFKSGYINLKTNEYNTITGIAGGFASAVDKHSQKVYLGGRDGVYEFNAATHKANHIEKDGKNIWHMFYSDKLYYTDYPNENVYTFKDGVSALLPELQDTKALLIATDGKDNLYFKNSSGLFCYKKAKGETVFLGDYNLNSLTADINNNLYFSTPQGFYNIDENQVVNKLADVSDVYGLVVESDNNLIYSSSNSIIRLTPTKKICITAKNV</sequence>
<keyword evidence="1" id="KW-0732">Signal</keyword>
<organism evidence="2">
    <name type="scientific">Picea sitchensis</name>
    <name type="common">Sitka spruce</name>
    <name type="synonym">Pinus sitchensis</name>
    <dbReference type="NCBI Taxonomy" id="3332"/>
    <lineage>
        <taxon>Eukaryota</taxon>
        <taxon>Viridiplantae</taxon>
        <taxon>Streptophyta</taxon>
        <taxon>Embryophyta</taxon>
        <taxon>Tracheophyta</taxon>
        <taxon>Spermatophyta</taxon>
        <taxon>Pinopsida</taxon>
        <taxon>Pinidae</taxon>
        <taxon>Conifers I</taxon>
        <taxon>Pinales</taxon>
        <taxon>Pinaceae</taxon>
        <taxon>Picea</taxon>
    </lineage>
</organism>
<feature type="signal peptide" evidence="1">
    <location>
        <begin position="1"/>
        <end position="15"/>
    </location>
</feature>